<dbReference type="VEuPathDB" id="MicrosporidiaDB:NBO_52g0008"/>
<dbReference type="AlphaFoldDB" id="R0KUP2"/>
<accession>R0KUP2</accession>
<proteinExistence type="predicted"/>
<protein>
    <submittedName>
        <fullName evidence="1">Uncharacterized protein</fullName>
    </submittedName>
</protein>
<evidence type="ECO:0000313" key="2">
    <source>
        <dbReference type="Proteomes" id="UP000016927"/>
    </source>
</evidence>
<dbReference type="EMBL" id="KB908960">
    <property type="protein sequence ID" value="EOB13917.1"/>
    <property type="molecule type" value="Genomic_DNA"/>
</dbReference>
<dbReference type="Proteomes" id="UP000016927">
    <property type="component" value="Unassembled WGS sequence"/>
</dbReference>
<evidence type="ECO:0000313" key="1">
    <source>
        <dbReference type="EMBL" id="EOB13917.1"/>
    </source>
</evidence>
<dbReference type="HOGENOM" id="CLU_2528052_0_0_1"/>
<reference evidence="1 2" key="1">
    <citation type="journal article" date="2013" name="BMC Genomics">
        <title>Comparative genomics of parasitic silkworm microsporidia reveal an association between genome expansion and host adaptation.</title>
        <authorList>
            <person name="Pan G."/>
            <person name="Xu J."/>
            <person name="Li T."/>
            <person name="Xia Q."/>
            <person name="Liu S.L."/>
            <person name="Zhang G."/>
            <person name="Li S."/>
            <person name="Li C."/>
            <person name="Liu H."/>
            <person name="Yang L."/>
            <person name="Liu T."/>
            <person name="Zhang X."/>
            <person name="Wu Z."/>
            <person name="Fan W."/>
            <person name="Dang X."/>
            <person name="Xiang H."/>
            <person name="Tao M."/>
            <person name="Li Y."/>
            <person name="Hu J."/>
            <person name="Li Z."/>
            <person name="Lin L."/>
            <person name="Luo J."/>
            <person name="Geng L."/>
            <person name="Wang L."/>
            <person name="Long M."/>
            <person name="Wan Y."/>
            <person name="He N."/>
            <person name="Zhang Z."/>
            <person name="Lu C."/>
            <person name="Keeling P.J."/>
            <person name="Wang J."/>
            <person name="Xiang Z."/>
            <person name="Zhou Z."/>
        </authorList>
    </citation>
    <scope>NUCLEOTIDE SEQUENCE [LARGE SCALE GENOMIC DNA]</scope>
    <source>
        <strain evidence="2">CQ1 / CVCC 102059</strain>
    </source>
</reference>
<organism evidence="1 2">
    <name type="scientific">Nosema bombycis (strain CQ1 / CVCC 102059)</name>
    <name type="common">Microsporidian parasite</name>
    <name type="synonym">Pebrine of silkworm</name>
    <dbReference type="NCBI Taxonomy" id="578461"/>
    <lineage>
        <taxon>Eukaryota</taxon>
        <taxon>Fungi</taxon>
        <taxon>Fungi incertae sedis</taxon>
        <taxon>Microsporidia</taxon>
        <taxon>Nosematidae</taxon>
        <taxon>Nosema</taxon>
    </lineage>
</organism>
<keyword evidence="2" id="KW-1185">Reference proteome</keyword>
<name>R0KUP2_NOSB1</name>
<gene>
    <name evidence="1" type="ORF">NBO_52g0008</name>
</gene>
<sequence length="84" mass="9938">MDTFSKFDNLRKIHNFPSRTYRNALRKTGLTLENKLEINTSKYIEFGVSSYPKKNKRLINNNEQSPFTNLYLDIQKPYPPNLVI</sequence>